<feature type="transmembrane region" description="Helical" evidence="1">
    <location>
        <begin position="28"/>
        <end position="47"/>
    </location>
</feature>
<dbReference type="EMBL" id="LT981265">
    <property type="protein sequence ID" value="SPC33402.1"/>
    <property type="molecule type" value="Genomic_DNA"/>
</dbReference>
<proteinExistence type="predicted"/>
<feature type="transmembrane region" description="Helical" evidence="1">
    <location>
        <begin position="112"/>
        <end position="132"/>
    </location>
</feature>
<reference evidence="3" key="1">
    <citation type="submission" date="2018-01" db="EMBL/GenBank/DDBJ databases">
        <authorList>
            <person name="Kerou L M."/>
        </authorList>
    </citation>
    <scope>NUCLEOTIDE SEQUENCE [LARGE SCALE GENOMIC DNA]</scope>
    <source>
        <strain evidence="3">SCU2</strain>
    </source>
</reference>
<keyword evidence="1" id="KW-0472">Membrane</keyword>
<dbReference type="AlphaFoldDB" id="A0A2K5AP34"/>
<sequence>MRYTFMVLVAIAVVGVLGIPLGDPRFIYTAITLECAYIALAVLALRIGNGVDVWSRVGTMVKESRSSSKSKSKRSRSSSMIVTVPSIAIASMVIVANTLSTTHLSIMMSLTPLYNALILIVGGYVLQVLLIISSIYEYSRVRLADLNAR</sequence>
<evidence type="ECO:0000313" key="3">
    <source>
        <dbReference type="Proteomes" id="UP000236248"/>
    </source>
</evidence>
<evidence type="ECO:0000256" key="1">
    <source>
        <dbReference type="SAM" id="Phobius"/>
    </source>
</evidence>
<dbReference type="Proteomes" id="UP000236248">
    <property type="component" value="Chromosome NCAV"/>
</dbReference>
<keyword evidence="1" id="KW-0812">Transmembrane</keyword>
<evidence type="ECO:0000313" key="2">
    <source>
        <dbReference type="EMBL" id="SPC33402.1"/>
    </source>
</evidence>
<protein>
    <submittedName>
        <fullName evidence="2">Uncharacterized protein</fullName>
    </submittedName>
</protein>
<keyword evidence="1" id="KW-1133">Transmembrane helix</keyword>
<feature type="transmembrane region" description="Helical" evidence="1">
    <location>
        <begin position="79"/>
        <end position="100"/>
    </location>
</feature>
<gene>
    <name evidence="2" type="ORF">NCAV_0202</name>
</gene>
<dbReference type="KEGG" id="ncv:NCAV_0202"/>
<organism evidence="2 3">
    <name type="scientific">Candidatus Nitrosocaldus cavascurensis</name>
    <dbReference type="NCBI Taxonomy" id="2058097"/>
    <lineage>
        <taxon>Archaea</taxon>
        <taxon>Nitrososphaerota</taxon>
        <taxon>Nitrososphaeria</taxon>
        <taxon>Candidatus Nitrosocaldales</taxon>
        <taxon>Candidatus Nitrosocaldaceae</taxon>
        <taxon>Candidatus Nitrosocaldus</taxon>
    </lineage>
</organism>
<keyword evidence="3" id="KW-1185">Reference proteome</keyword>
<accession>A0A2K5AP34</accession>
<name>A0A2K5AP34_9ARCH</name>